<dbReference type="Gene3D" id="3.40.50.300">
    <property type="entry name" value="P-loop containing nucleotide triphosphate hydrolases"/>
    <property type="match status" value="1"/>
</dbReference>
<evidence type="ECO:0000259" key="5">
    <source>
        <dbReference type="PROSITE" id="PS50893"/>
    </source>
</evidence>
<organism evidence="6 7">
    <name type="scientific">Caryophanon tenue</name>
    <dbReference type="NCBI Taxonomy" id="33978"/>
    <lineage>
        <taxon>Bacteria</taxon>
        <taxon>Bacillati</taxon>
        <taxon>Bacillota</taxon>
        <taxon>Bacilli</taxon>
        <taxon>Bacillales</taxon>
        <taxon>Caryophanaceae</taxon>
        <taxon>Caryophanon</taxon>
    </lineage>
</organism>
<dbReference type="AlphaFoldDB" id="A0A1C0YHJ1"/>
<dbReference type="InterPro" id="IPR003439">
    <property type="entry name" value="ABC_transporter-like_ATP-bd"/>
</dbReference>
<dbReference type="InterPro" id="IPR027417">
    <property type="entry name" value="P-loop_NTPase"/>
</dbReference>
<dbReference type="Proteomes" id="UP000093199">
    <property type="component" value="Unassembled WGS sequence"/>
</dbReference>
<dbReference type="PANTHER" id="PTHR43335">
    <property type="entry name" value="ABC TRANSPORTER, ATP-BINDING PROTEIN"/>
    <property type="match status" value="1"/>
</dbReference>
<keyword evidence="3" id="KW-0547">Nucleotide-binding</keyword>
<reference evidence="6 7" key="1">
    <citation type="submission" date="2016-07" db="EMBL/GenBank/DDBJ databases">
        <title>Caryophanon tenue genome sequencing.</title>
        <authorList>
            <person name="Verma A."/>
            <person name="Pal Y."/>
            <person name="Krishnamurthi S."/>
        </authorList>
    </citation>
    <scope>NUCLEOTIDE SEQUENCE [LARGE SCALE GENOMIC DNA]</scope>
    <source>
        <strain evidence="6 7">DSM 14152</strain>
    </source>
</reference>
<dbReference type="SUPFAM" id="SSF52540">
    <property type="entry name" value="P-loop containing nucleoside triphosphate hydrolases"/>
    <property type="match status" value="1"/>
</dbReference>
<dbReference type="OrthoDB" id="9804819at2"/>
<name>A0A1C0YHJ1_9BACL</name>
<dbReference type="PROSITE" id="PS00211">
    <property type="entry name" value="ABC_TRANSPORTER_1"/>
    <property type="match status" value="1"/>
</dbReference>
<evidence type="ECO:0000256" key="2">
    <source>
        <dbReference type="ARBA" id="ARBA00022448"/>
    </source>
</evidence>
<dbReference type="EMBL" id="MASJ01000010">
    <property type="protein sequence ID" value="OCS86599.1"/>
    <property type="molecule type" value="Genomic_DNA"/>
</dbReference>
<dbReference type="PANTHER" id="PTHR43335:SF11">
    <property type="entry name" value="ABC TRANSPORTER RELATED"/>
    <property type="match status" value="1"/>
</dbReference>
<evidence type="ECO:0000313" key="6">
    <source>
        <dbReference type="EMBL" id="OCS86599.1"/>
    </source>
</evidence>
<sequence>MMDIQSLTKVFGAQTVVDNVSFTLVPHTITALIGPNGAGKTTTLSMLAGLLPPTSGHIHVEDPTPLQQQIGFLPQYPKFFEWMTAFEYVEMMGKLSGFTNIEAMQRAHEVLAYVGLLDAKTKRIGSFSGGMKQRLGIAQAILHRPKLLILDEPVSALDPLGRKTMMNLLQDLQQTTTILYSTHILHDAEFLAEHVLFMKDGRLVEQGTLAAVQQKFEAPHIIITFAQADEARQFASQSTMPIAVDERRAIIDVQQGKPTMQYVLEHLAQSPFDIEKVEHARLTLEEIFVKVVGQDA</sequence>
<dbReference type="GO" id="GO:0016887">
    <property type="term" value="F:ATP hydrolysis activity"/>
    <property type="evidence" value="ECO:0007669"/>
    <property type="project" value="InterPro"/>
</dbReference>
<evidence type="ECO:0000313" key="7">
    <source>
        <dbReference type="Proteomes" id="UP000093199"/>
    </source>
</evidence>
<dbReference type="CDD" id="cd03230">
    <property type="entry name" value="ABC_DR_subfamily_A"/>
    <property type="match status" value="1"/>
</dbReference>
<dbReference type="STRING" id="33978.A6M13_12870"/>
<evidence type="ECO:0000256" key="3">
    <source>
        <dbReference type="ARBA" id="ARBA00022741"/>
    </source>
</evidence>
<dbReference type="RefSeq" id="WP_066544600.1">
    <property type="nucleotide sequence ID" value="NZ_MASJ01000010.1"/>
</dbReference>
<gene>
    <name evidence="6" type="ORF">A6M13_12870</name>
</gene>
<dbReference type="Pfam" id="PF13732">
    <property type="entry name" value="DrrA1-3_C"/>
    <property type="match status" value="1"/>
</dbReference>
<proteinExistence type="inferred from homology"/>
<keyword evidence="4 6" id="KW-0067">ATP-binding</keyword>
<dbReference type="PROSITE" id="PS50893">
    <property type="entry name" value="ABC_TRANSPORTER_2"/>
    <property type="match status" value="1"/>
</dbReference>
<keyword evidence="2" id="KW-0813">Transport</keyword>
<dbReference type="SMART" id="SM00382">
    <property type="entry name" value="AAA"/>
    <property type="match status" value="1"/>
</dbReference>
<keyword evidence="7" id="KW-1185">Reference proteome</keyword>
<comment type="caution">
    <text evidence="6">The sequence shown here is derived from an EMBL/GenBank/DDBJ whole genome shotgun (WGS) entry which is preliminary data.</text>
</comment>
<protein>
    <submittedName>
        <fullName evidence="6">ABC transporter ATP-binding protein</fullName>
    </submittedName>
</protein>
<dbReference type="GO" id="GO:0005524">
    <property type="term" value="F:ATP binding"/>
    <property type="evidence" value="ECO:0007669"/>
    <property type="project" value="UniProtKB-KW"/>
</dbReference>
<comment type="similarity">
    <text evidence="1">Belongs to the ABC transporter superfamily.</text>
</comment>
<dbReference type="InterPro" id="IPR017871">
    <property type="entry name" value="ABC_transporter-like_CS"/>
</dbReference>
<evidence type="ECO:0000256" key="1">
    <source>
        <dbReference type="ARBA" id="ARBA00005417"/>
    </source>
</evidence>
<accession>A0A1C0YHJ1</accession>
<dbReference type="Pfam" id="PF00005">
    <property type="entry name" value="ABC_tran"/>
    <property type="match status" value="1"/>
</dbReference>
<dbReference type="InterPro" id="IPR025302">
    <property type="entry name" value="DrrA1/2-like_C"/>
</dbReference>
<feature type="domain" description="ABC transporter" evidence="5">
    <location>
        <begin position="2"/>
        <end position="225"/>
    </location>
</feature>
<dbReference type="InterPro" id="IPR003593">
    <property type="entry name" value="AAA+_ATPase"/>
</dbReference>
<evidence type="ECO:0000256" key="4">
    <source>
        <dbReference type="ARBA" id="ARBA00022840"/>
    </source>
</evidence>